<dbReference type="SUPFAM" id="SSF117892">
    <property type="entry name" value="Band 7/SPFH domain"/>
    <property type="match status" value="1"/>
</dbReference>
<dbReference type="InterPro" id="IPR001107">
    <property type="entry name" value="Band_7"/>
</dbReference>
<dbReference type="EMBL" id="MFQR01000015">
    <property type="protein sequence ID" value="OGH84527.1"/>
    <property type="molecule type" value="Genomic_DNA"/>
</dbReference>
<accession>A0A1F6NKN1</accession>
<sequence length="191" mass="21647">MAGDSLDKLMYSFVVDDVLKGFFIYVPPGYVACVYDLGRGVLKKVLTPGLHLKIPFWQKAKLFNTQTLEYGISRQFNIEHGRAMGDIPIAAMTQDGKKVGVEGTILLRLDVHQIPSIWQTIGEDFVEKIVRPTIRSRMKMVLGRFDYADLTGSKRDSVEMELKNELERIFYARGIYVENVLLSEMAPIGQV</sequence>
<dbReference type="Proteomes" id="UP000177803">
    <property type="component" value="Unassembled WGS sequence"/>
</dbReference>
<dbReference type="GO" id="GO:0016020">
    <property type="term" value="C:membrane"/>
    <property type="evidence" value="ECO:0007669"/>
    <property type="project" value="InterPro"/>
</dbReference>
<dbReference type="PANTHER" id="PTHR23222">
    <property type="entry name" value="PROHIBITIN"/>
    <property type="match status" value="1"/>
</dbReference>
<dbReference type="AlphaFoldDB" id="A0A1F6NKN1"/>
<dbReference type="InterPro" id="IPR036013">
    <property type="entry name" value="Band_7/SPFH_dom_sf"/>
</dbReference>
<dbReference type="Gene3D" id="3.30.479.30">
    <property type="entry name" value="Band 7 domain"/>
    <property type="match status" value="1"/>
</dbReference>
<comment type="caution">
    <text evidence="2">The sequence shown here is derived from an EMBL/GenBank/DDBJ whole genome shotgun (WGS) entry which is preliminary data.</text>
</comment>
<dbReference type="InterPro" id="IPR000163">
    <property type="entry name" value="Prohibitin"/>
</dbReference>
<feature type="domain" description="Band 7" evidence="1">
    <location>
        <begin position="20"/>
        <end position="191"/>
    </location>
</feature>
<dbReference type="SMART" id="SM00244">
    <property type="entry name" value="PHB"/>
    <property type="match status" value="1"/>
</dbReference>
<reference evidence="2 3" key="1">
    <citation type="journal article" date="2016" name="Nat. Commun.">
        <title>Thousands of microbial genomes shed light on interconnected biogeochemical processes in an aquifer system.</title>
        <authorList>
            <person name="Anantharaman K."/>
            <person name="Brown C.T."/>
            <person name="Hug L.A."/>
            <person name="Sharon I."/>
            <person name="Castelle C.J."/>
            <person name="Probst A.J."/>
            <person name="Thomas B.C."/>
            <person name="Singh A."/>
            <person name="Wilkins M.J."/>
            <person name="Karaoz U."/>
            <person name="Brodie E.L."/>
            <person name="Williams K.H."/>
            <person name="Hubbard S.S."/>
            <person name="Banfield J.F."/>
        </authorList>
    </citation>
    <scope>NUCLEOTIDE SEQUENCE [LARGE SCALE GENOMIC DNA]</scope>
</reference>
<organism evidence="2 3">
    <name type="scientific">Candidatus Magasanikbacteria bacterium RIFOXYA2_FULL_44_8</name>
    <dbReference type="NCBI Taxonomy" id="1798696"/>
    <lineage>
        <taxon>Bacteria</taxon>
        <taxon>Candidatus Magasanikiibacteriota</taxon>
    </lineage>
</organism>
<dbReference type="Pfam" id="PF01145">
    <property type="entry name" value="Band_7"/>
    <property type="match status" value="1"/>
</dbReference>
<proteinExistence type="predicted"/>
<evidence type="ECO:0000313" key="3">
    <source>
        <dbReference type="Proteomes" id="UP000177803"/>
    </source>
</evidence>
<evidence type="ECO:0000313" key="2">
    <source>
        <dbReference type="EMBL" id="OGH84527.1"/>
    </source>
</evidence>
<evidence type="ECO:0000259" key="1">
    <source>
        <dbReference type="SMART" id="SM00244"/>
    </source>
</evidence>
<name>A0A1F6NKN1_9BACT</name>
<protein>
    <recommendedName>
        <fullName evidence="1">Band 7 domain-containing protein</fullName>
    </recommendedName>
</protein>
<gene>
    <name evidence="2" type="ORF">A2261_02775</name>
</gene>
<dbReference type="PANTHER" id="PTHR23222:SF0">
    <property type="entry name" value="PROHIBITIN 1"/>
    <property type="match status" value="1"/>
</dbReference>